<dbReference type="GO" id="GO:0003677">
    <property type="term" value="F:DNA binding"/>
    <property type="evidence" value="ECO:0007669"/>
    <property type="project" value="UniProtKB-UniRule"/>
</dbReference>
<feature type="domain" description="Core-binding (CB)" evidence="10">
    <location>
        <begin position="90"/>
        <end position="182"/>
    </location>
</feature>
<dbReference type="CDD" id="cd00397">
    <property type="entry name" value="DNA_BRE_C"/>
    <property type="match status" value="1"/>
</dbReference>
<dbReference type="InterPro" id="IPR050090">
    <property type="entry name" value="Tyrosine_recombinase_XerCD"/>
</dbReference>
<dbReference type="Gene3D" id="1.10.443.10">
    <property type="entry name" value="Intergrase catalytic core"/>
    <property type="match status" value="1"/>
</dbReference>
<evidence type="ECO:0000256" key="6">
    <source>
        <dbReference type="ARBA" id="ARBA00023172"/>
    </source>
</evidence>
<evidence type="ECO:0000256" key="5">
    <source>
        <dbReference type="ARBA" id="ARBA00023125"/>
    </source>
</evidence>
<keyword evidence="7" id="KW-1179">Viral genome integration</keyword>
<evidence type="ECO:0000256" key="4">
    <source>
        <dbReference type="ARBA" id="ARBA00022801"/>
    </source>
</evidence>
<dbReference type="PROSITE" id="PS51900">
    <property type="entry name" value="CB"/>
    <property type="match status" value="1"/>
</dbReference>
<evidence type="ECO:0000313" key="11">
    <source>
        <dbReference type="EMBL" id="DAD88036.1"/>
    </source>
</evidence>
<keyword evidence="6" id="KW-0233">DNA recombination</keyword>
<evidence type="ECO:0000256" key="3">
    <source>
        <dbReference type="ARBA" id="ARBA00022679"/>
    </source>
</evidence>
<dbReference type="InterPro" id="IPR010998">
    <property type="entry name" value="Integrase_recombinase_N"/>
</dbReference>
<dbReference type="Gene3D" id="1.10.150.130">
    <property type="match status" value="1"/>
</dbReference>
<dbReference type="GO" id="GO:0006310">
    <property type="term" value="P:DNA recombination"/>
    <property type="evidence" value="ECO:0007669"/>
    <property type="project" value="UniProtKB-KW"/>
</dbReference>
<evidence type="ECO:0000256" key="1">
    <source>
        <dbReference type="ARBA" id="ARBA00008857"/>
    </source>
</evidence>
<evidence type="ECO:0000256" key="8">
    <source>
        <dbReference type="PROSITE-ProRule" id="PRU01248"/>
    </source>
</evidence>
<dbReference type="GO" id="GO:0015074">
    <property type="term" value="P:DNA integration"/>
    <property type="evidence" value="ECO:0007669"/>
    <property type="project" value="InterPro"/>
</dbReference>
<dbReference type="PANTHER" id="PTHR30349:SF41">
    <property type="entry name" value="INTEGRASE_RECOMBINASE PROTEIN MJ0367-RELATED"/>
    <property type="match status" value="1"/>
</dbReference>
<evidence type="ECO:0000256" key="2">
    <source>
        <dbReference type="ARBA" id="ARBA00016082"/>
    </source>
</evidence>
<evidence type="ECO:0000256" key="7">
    <source>
        <dbReference type="ARBA" id="ARBA00023195"/>
    </source>
</evidence>
<dbReference type="GO" id="GO:0044826">
    <property type="term" value="P:viral genome integration into host DNA"/>
    <property type="evidence" value="ECO:0007669"/>
    <property type="project" value="UniProtKB-KW"/>
</dbReference>
<reference evidence="11" key="1">
    <citation type="journal article" date="2021" name="Proc. Natl. Acad. Sci. U.S.A.">
        <title>A Catalog of Tens of Thousands of Viruses from Human Metagenomes Reveals Hidden Associations with Chronic Diseases.</title>
        <authorList>
            <person name="Tisza M.J."/>
            <person name="Buck C.B."/>
        </authorList>
    </citation>
    <scope>NUCLEOTIDE SEQUENCE</scope>
    <source>
        <strain evidence="11">CtdYc1</strain>
    </source>
</reference>
<dbReference type="PANTHER" id="PTHR30349">
    <property type="entry name" value="PHAGE INTEGRASE-RELATED"/>
    <property type="match status" value="1"/>
</dbReference>
<protein>
    <recommendedName>
        <fullName evidence="2">Integrase</fullName>
    </recommendedName>
</protein>
<dbReference type="SUPFAM" id="SSF56349">
    <property type="entry name" value="DNA breaking-rejoining enzymes"/>
    <property type="match status" value="1"/>
</dbReference>
<dbReference type="GO" id="GO:0016787">
    <property type="term" value="F:hydrolase activity"/>
    <property type="evidence" value="ECO:0007669"/>
    <property type="project" value="UniProtKB-KW"/>
</dbReference>
<keyword evidence="5 8" id="KW-0238">DNA-binding</keyword>
<name>A0A8S5N0R2_9CAUD</name>
<dbReference type="GO" id="GO:0075713">
    <property type="term" value="P:establishment of integrated proviral latency"/>
    <property type="evidence" value="ECO:0007669"/>
    <property type="project" value="UniProtKB-KW"/>
</dbReference>
<evidence type="ECO:0000259" key="9">
    <source>
        <dbReference type="PROSITE" id="PS51898"/>
    </source>
</evidence>
<dbReference type="Pfam" id="PF00589">
    <property type="entry name" value="Phage_integrase"/>
    <property type="match status" value="1"/>
</dbReference>
<dbReference type="InterPro" id="IPR002104">
    <property type="entry name" value="Integrase_catalytic"/>
</dbReference>
<dbReference type="PROSITE" id="PS51898">
    <property type="entry name" value="TYR_RECOMBINASE"/>
    <property type="match status" value="1"/>
</dbReference>
<keyword evidence="3" id="KW-0808">Transferase</keyword>
<dbReference type="InterPro" id="IPR011010">
    <property type="entry name" value="DNA_brk_join_enz"/>
</dbReference>
<dbReference type="InterPro" id="IPR044068">
    <property type="entry name" value="CB"/>
</dbReference>
<keyword evidence="7" id="KW-0229">DNA integration</keyword>
<comment type="similarity">
    <text evidence="1">Belongs to the 'phage' integrase family.</text>
</comment>
<dbReference type="EMBL" id="BK015034">
    <property type="protein sequence ID" value="DAD88036.1"/>
    <property type="molecule type" value="Genomic_DNA"/>
</dbReference>
<sequence>MCSSRNQLLSQKEIVQFTLPRLHKGKHWYVDFFAYDPKRDAMRRKKYMLDRYKSARDREKFAAILIHNLFEKLKLGWNPWTTASRTRHFTEFSKVLERYEAYTYRAEEKGVLKGKTAIDYRSRLNQMRIYLDEVSTGVRYAYDFNRSFAIDFLDYLILDKDVSAKTRNNYRTWLSTFGNWMVERLYIEKNPIEEIRMLREEEKFRDPLTAEDLARLRDYTQKYNPPFYLACMMEYYCFIRPDELRYVKVGDISISEQSVFVHGEHSKNRKGQTVAINDKVLKIMIQQEVFDHPSNDYLFGQNLVPGPIQLYVNRFRVEWNKVRDALRFPKSYQFYSLKDSGIRDLANAEGIVIARDQARHSDISVTNKYLKSAKVAHEETKHFEGEL</sequence>
<accession>A0A8S5N0R2</accession>
<keyword evidence="7" id="KW-1160">Virus entry into host cell</keyword>
<dbReference type="InterPro" id="IPR013762">
    <property type="entry name" value="Integrase-like_cat_sf"/>
</dbReference>
<feature type="domain" description="Tyr recombinase" evidence="9">
    <location>
        <begin position="203"/>
        <end position="382"/>
    </location>
</feature>
<dbReference type="GO" id="GO:0016740">
    <property type="term" value="F:transferase activity"/>
    <property type="evidence" value="ECO:0007669"/>
    <property type="project" value="UniProtKB-KW"/>
</dbReference>
<evidence type="ECO:0000259" key="10">
    <source>
        <dbReference type="PROSITE" id="PS51900"/>
    </source>
</evidence>
<organism evidence="11">
    <name type="scientific">Siphoviridae sp. ctdYc1</name>
    <dbReference type="NCBI Taxonomy" id="2826399"/>
    <lineage>
        <taxon>Viruses</taxon>
        <taxon>Duplodnaviria</taxon>
        <taxon>Heunggongvirae</taxon>
        <taxon>Uroviricota</taxon>
        <taxon>Caudoviricetes</taxon>
    </lineage>
</organism>
<proteinExistence type="inferred from homology"/>
<keyword evidence="4" id="KW-0378">Hydrolase</keyword>